<evidence type="ECO:0000256" key="3">
    <source>
        <dbReference type="ARBA" id="ARBA00022833"/>
    </source>
</evidence>
<sequence length="452" mass="51595">MWEKISRPTDKLTSAPSVRFVLADGSEHKALGRVPLRYSVLATTWDMDTYVLEDQHLSVPLLLGLDSLTTMRMTIHLSPRGYTVPGEGICEFIYKSKEDLGSEFIGFYAAERSGASTSAAAPVEGQPEEVRPVLKKWAEISAEREVAENEKRFTELISCIKVAQENLIARIREQEKKEKEKVEKVMEQLKKESEVLKKKGDELKELSEMKDHVQFLQRWSCYYNALPTEGDLINFKATYEFSSEDLKKELSRLRKSLEKISQWDIKTLSPADFCPLTLDIITAHRTLFVSDGNKKVTRKRKKFDYPDHPDRFDRCAQVLCREPLTGTYCYWEVECTGDNMDIGVACKGLDRKGWGWECRLGNNDKSWSLRCSHSQYTVYHKNIKTDISLPYSPRIAVFLDRSAGSLSFYSISPTMTLLHTFSTISTEPLYAAFALESLFCSNASITICDLMP</sequence>
<dbReference type="Pfam" id="PF00622">
    <property type="entry name" value="SPRY"/>
    <property type="match status" value="1"/>
</dbReference>
<dbReference type="InterPro" id="IPR003879">
    <property type="entry name" value="Butyrophylin_SPRY"/>
</dbReference>
<keyword evidence="7" id="KW-1185">Reference proteome</keyword>
<feature type="non-terminal residue" evidence="6">
    <location>
        <position position="1"/>
    </location>
</feature>
<keyword evidence="3" id="KW-0862">Zinc</keyword>
<evidence type="ECO:0000313" key="6">
    <source>
        <dbReference type="EMBL" id="KAG2456446.1"/>
    </source>
</evidence>
<dbReference type="EMBL" id="JAATIS010008602">
    <property type="protein sequence ID" value="KAG2456446.1"/>
    <property type="molecule type" value="Genomic_DNA"/>
</dbReference>
<evidence type="ECO:0000256" key="2">
    <source>
        <dbReference type="ARBA" id="ARBA00022771"/>
    </source>
</evidence>
<dbReference type="SMART" id="SM00449">
    <property type="entry name" value="SPRY"/>
    <property type="match status" value="1"/>
</dbReference>
<organism evidence="6 7">
    <name type="scientific">Polypterus senegalus</name>
    <name type="common">Senegal bichir</name>
    <dbReference type="NCBI Taxonomy" id="55291"/>
    <lineage>
        <taxon>Eukaryota</taxon>
        <taxon>Metazoa</taxon>
        <taxon>Chordata</taxon>
        <taxon>Craniata</taxon>
        <taxon>Vertebrata</taxon>
        <taxon>Euteleostomi</taxon>
        <taxon>Actinopterygii</taxon>
        <taxon>Polypteriformes</taxon>
        <taxon>Polypteridae</taxon>
        <taxon>Polypterus</taxon>
    </lineage>
</organism>
<feature type="non-terminal residue" evidence="6">
    <location>
        <position position="452"/>
    </location>
</feature>
<feature type="domain" description="B30.2/SPRY" evidence="5">
    <location>
        <begin position="256"/>
        <end position="452"/>
    </location>
</feature>
<keyword evidence="4" id="KW-0175">Coiled coil</keyword>
<dbReference type="SMART" id="SM00589">
    <property type="entry name" value="PRY"/>
    <property type="match status" value="1"/>
</dbReference>
<evidence type="ECO:0000313" key="7">
    <source>
        <dbReference type="Proteomes" id="UP000886611"/>
    </source>
</evidence>
<keyword evidence="2" id="KW-0863">Zinc-finger</keyword>
<dbReference type="PRINTS" id="PR01407">
    <property type="entry name" value="BUTYPHLNCDUF"/>
</dbReference>
<evidence type="ECO:0000259" key="5">
    <source>
        <dbReference type="PROSITE" id="PS50188"/>
    </source>
</evidence>
<dbReference type="Gene3D" id="2.60.120.920">
    <property type="match status" value="1"/>
</dbReference>
<dbReference type="InterPro" id="IPR006574">
    <property type="entry name" value="PRY"/>
</dbReference>
<accession>A0A8X8BIF4</accession>
<proteinExistence type="predicted"/>
<dbReference type="Pfam" id="PF13765">
    <property type="entry name" value="PRY"/>
    <property type="match status" value="1"/>
</dbReference>
<dbReference type="Pfam" id="PF25600">
    <property type="entry name" value="TRIM_CC"/>
    <property type="match status" value="1"/>
</dbReference>
<feature type="coiled-coil region" evidence="4">
    <location>
        <begin position="168"/>
        <end position="209"/>
    </location>
</feature>
<dbReference type="GO" id="GO:0005737">
    <property type="term" value="C:cytoplasm"/>
    <property type="evidence" value="ECO:0007669"/>
    <property type="project" value="UniProtKB-ARBA"/>
</dbReference>
<comment type="caution">
    <text evidence="6">The sequence shown here is derived from an EMBL/GenBank/DDBJ whole genome shotgun (WGS) entry which is preliminary data.</text>
</comment>
<dbReference type="Proteomes" id="UP000886611">
    <property type="component" value="Unassembled WGS sequence"/>
</dbReference>
<dbReference type="GO" id="GO:0008270">
    <property type="term" value="F:zinc ion binding"/>
    <property type="evidence" value="ECO:0007669"/>
    <property type="project" value="UniProtKB-KW"/>
</dbReference>
<dbReference type="InterPro" id="IPR051051">
    <property type="entry name" value="E3_ubiq-ligase_TRIM/RNF"/>
</dbReference>
<evidence type="ECO:0000256" key="1">
    <source>
        <dbReference type="ARBA" id="ARBA00022723"/>
    </source>
</evidence>
<dbReference type="AlphaFoldDB" id="A0A8X8BIF4"/>
<protein>
    <submittedName>
        <fullName evidence="6">TRI16 protein</fullName>
    </submittedName>
</protein>
<dbReference type="CDD" id="cd16040">
    <property type="entry name" value="SPRY_PRY_SNTX"/>
    <property type="match status" value="1"/>
</dbReference>
<name>A0A8X8BIF4_POLSE</name>
<dbReference type="InterPro" id="IPR001870">
    <property type="entry name" value="B30.2/SPRY"/>
</dbReference>
<dbReference type="SUPFAM" id="SSF49899">
    <property type="entry name" value="Concanavalin A-like lectins/glucanases"/>
    <property type="match status" value="1"/>
</dbReference>
<dbReference type="InterPro" id="IPR003877">
    <property type="entry name" value="SPRY_dom"/>
</dbReference>
<keyword evidence="1" id="KW-0479">Metal-binding</keyword>
<gene>
    <name evidence="6" type="primary">Trim16_0</name>
    <name evidence="6" type="ORF">GTO96_0012491</name>
</gene>
<evidence type="ECO:0000256" key="4">
    <source>
        <dbReference type="SAM" id="Coils"/>
    </source>
</evidence>
<dbReference type="InterPro" id="IPR043136">
    <property type="entry name" value="B30.2/SPRY_sf"/>
</dbReference>
<dbReference type="InterPro" id="IPR058030">
    <property type="entry name" value="TRIM8/14/16/25/29/45/65_CC"/>
</dbReference>
<dbReference type="InterPro" id="IPR013320">
    <property type="entry name" value="ConA-like_dom_sf"/>
</dbReference>
<dbReference type="PANTHER" id="PTHR25465:SF5">
    <property type="entry name" value="E3 UBIQUITIN_ISG15 LIGASE TRIM25-RELATED"/>
    <property type="match status" value="1"/>
</dbReference>
<reference evidence="6 7" key="1">
    <citation type="journal article" date="2021" name="Cell">
        <title>Tracing the genetic footprints of vertebrate landing in non-teleost ray-finned fishes.</title>
        <authorList>
            <person name="Bi X."/>
            <person name="Wang K."/>
            <person name="Yang L."/>
            <person name="Pan H."/>
            <person name="Jiang H."/>
            <person name="Wei Q."/>
            <person name="Fang M."/>
            <person name="Yu H."/>
            <person name="Zhu C."/>
            <person name="Cai Y."/>
            <person name="He Y."/>
            <person name="Gan X."/>
            <person name="Zeng H."/>
            <person name="Yu D."/>
            <person name="Zhu Y."/>
            <person name="Jiang H."/>
            <person name="Qiu Q."/>
            <person name="Yang H."/>
            <person name="Zhang Y.E."/>
            <person name="Wang W."/>
            <person name="Zhu M."/>
            <person name="He S."/>
            <person name="Zhang G."/>
        </authorList>
    </citation>
    <scope>NUCLEOTIDE SEQUENCE [LARGE SCALE GENOMIC DNA]</scope>
    <source>
        <strain evidence="6">Bchr_013</strain>
    </source>
</reference>
<dbReference type="PANTHER" id="PTHR25465">
    <property type="entry name" value="B-BOX DOMAIN CONTAINING"/>
    <property type="match status" value="1"/>
</dbReference>
<dbReference type="PROSITE" id="PS50188">
    <property type="entry name" value="B302_SPRY"/>
    <property type="match status" value="1"/>
</dbReference>